<dbReference type="SUPFAM" id="SSF52058">
    <property type="entry name" value="L domain-like"/>
    <property type="match status" value="1"/>
</dbReference>
<dbReference type="PANTHER" id="PTHR45661">
    <property type="entry name" value="SURFACE ANTIGEN"/>
    <property type="match status" value="1"/>
</dbReference>
<dbReference type="AlphaFoldDB" id="A0A0X8H0B0"/>
<dbReference type="Gene3D" id="3.80.10.10">
    <property type="entry name" value="Ribonuclease Inhibitor"/>
    <property type="match status" value="1"/>
</dbReference>
<evidence type="ECO:0000313" key="3">
    <source>
        <dbReference type="Proteomes" id="UP000063781"/>
    </source>
</evidence>
<dbReference type="Pfam" id="PF13306">
    <property type="entry name" value="LRR_5"/>
    <property type="match status" value="2"/>
</dbReference>
<dbReference type="RefSeq" id="WP_067632753.1">
    <property type="nucleotide sequence ID" value="NZ_CP013213.1"/>
</dbReference>
<name>A0A0X8H0B0_9FIRM</name>
<dbReference type="EMBL" id="CP013213">
    <property type="protein sequence ID" value="AMC93717.1"/>
    <property type="molecule type" value="Genomic_DNA"/>
</dbReference>
<dbReference type="STRING" id="1514105.AOC36_06890"/>
<accession>A0A0X8H0B0</accession>
<dbReference type="KEGG" id="erl:AOC36_06890"/>
<feature type="compositionally biased region" description="Basic and acidic residues" evidence="1">
    <location>
        <begin position="410"/>
        <end position="427"/>
    </location>
</feature>
<dbReference type="OrthoDB" id="1814867at2"/>
<evidence type="ECO:0000313" key="2">
    <source>
        <dbReference type="EMBL" id="AMC93717.1"/>
    </source>
</evidence>
<feature type="region of interest" description="Disordered" evidence="1">
    <location>
        <begin position="530"/>
        <end position="571"/>
    </location>
</feature>
<feature type="compositionally biased region" description="Acidic residues" evidence="1">
    <location>
        <begin position="428"/>
        <end position="491"/>
    </location>
</feature>
<gene>
    <name evidence="2" type="ORF">AOC36_06890</name>
</gene>
<dbReference type="Proteomes" id="UP000063781">
    <property type="component" value="Chromosome"/>
</dbReference>
<sequence length="603" mass="68697">MLFWKKDKSNAKDFNYDNNGKMISILGYKGSKKDGKLVIPSKIEGLPVEEIGEEAFRESNFSEIVLPSTLRIIRQSAFESCSKLISMIIPNSVKQIDSSAFCFCKSLESIVFPDGLQEISSDMCKFDDALRKVILPDSITAIHWGAFNYCFDLDEVRLPVNIQHLGNDAFDSFTAFTNSSEISQLVVTNGISASIVGAEHVEAVNSIFDRIDHSSYSRNKTIKSIVITEKTKLVEYQSFMHCTALERVEVMGKHTILKENCFSECRNLETLILASFTNITADTLKNCNPNIIFKDSRPPNEVSRLTEKQEIKLLRHILQQNALNVLRSLYLDYNFSKLSKDDPELVKVIKKAIKDKKIEFLEIMNKAGYLDAQVIDEYFEYAKSVKATISVNYLSSNTEAGKAHASTSKKRSENKSDIGNNDQKETEAPEIIEEDTLEDIEEDTLEDIEEDTLEDIEEDTLEDIEEDTLEDIEEDTLEDIEEDTLEDIEEDTLEDIEEDTLEDIEEDTLEDIEEDTLEDIEEDTLEDIEEDTLEDIEEDTLEDIEEDTLEDIEGDTPKDIEKDSLESGRSKSIDEVQNEMINDYTIVRNVKKSRAVRSYGVKK</sequence>
<dbReference type="InterPro" id="IPR032675">
    <property type="entry name" value="LRR_dom_sf"/>
</dbReference>
<proteinExistence type="predicted"/>
<dbReference type="InterPro" id="IPR053139">
    <property type="entry name" value="Surface_bspA-like"/>
</dbReference>
<dbReference type="PANTHER" id="PTHR45661:SF3">
    <property type="entry name" value="IG-LIKE DOMAIN-CONTAINING PROTEIN"/>
    <property type="match status" value="1"/>
</dbReference>
<dbReference type="InterPro" id="IPR026906">
    <property type="entry name" value="LRR_5"/>
</dbReference>
<feature type="compositionally biased region" description="Acidic residues" evidence="1">
    <location>
        <begin position="530"/>
        <end position="554"/>
    </location>
</feature>
<protein>
    <recommendedName>
        <fullName evidence="4">Leucine-rich repeat domain-containing protein</fullName>
    </recommendedName>
</protein>
<evidence type="ECO:0008006" key="4">
    <source>
        <dbReference type="Google" id="ProtNLM"/>
    </source>
</evidence>
<organism evidence="2 3">
    <name type="scientific">Erysipelothrix larvae</name>
    <dbReference type="NCBI Taxonomy" id="1514105"/>
    <lineage>
        <taxon>Bacteria</taxon>
        <taxon>Bacillati</taxon>
        <taxon>Bacillota</taxon>
        <taxon>Erysipelotrichia</taxon>
        <taxon>Erysipelotrichales</taxon>
        <taxon>Erysipelotrichaceae</taxon>
        <taxon>Erysipelothrix</taxon>
    </lineage>
</organism>
<feature type="region of interest" description="Disordered" evidence="1">
    <location>
        <begin position="398"/>
        <end position="491"/>
    </location>
</feature>
<reference evidence="2 3" key="1">
    <citation type="submission" date="2015-10" db="EMBL/GenBank/DDBJ databases">
        <title>Erysipelothrix larvae sp. LV19 isolated from the larval gut of the rhinoceros beetle, Trypoxylus dichotomus.</title>
        <authorList>
            <person name="Lim S."/>
            <person name="Kim B.-C."/>
        </authorList>
    </citation>
    <scope>NUCLEOTIDE SEQUENCE [LARGE SCALE GENOMIC DNA]</scope>
    <source>
        <strain evidence="2 3">LV19</strain>
    </source>
</reference>
<keyword evidence="3" id="KW-1185">Reference proteome</keyword>
<evidence type="ECO:0000256" key="1">
    <source>
        <dbReference type="SAM" id="MobiDB-lite"/>
    </source>
</evidence>
<feature type="compositionally biased region" description="Basic and acidic residues" evidence="1">
    <location>
        <begin position="555"/>
        <end position="571"/>
    </location>
</feature>